<dbReference type="EMBL" id="JASCZI010241945">
    <property type="protein sequence ID" value="MED6208568.1"/>
    <property type="molecule type" value="Genomic_DNA"/>
</dbReference>
<keyword evidence="3" id="KW-1185">Reference proteome</keyword>
<sequence length="181" mass="20943">MPPPFDEISKIHPPREAWRLKVRVLRMWIVPLFGNQDIPNSMELIFVDDEHGSKIQATMEKQMLDRFGDQITEGQEGSFMIFGVIRAILEKGSWWYASCVCGKTIQPRSGAYYCDFCEQYVVNATPRAVEIIQKEFVAAPKSKRYLDFEKFEVHLNSSMLETDRLYLPVDFARDIKKIGGN</sequence>
<comment type="caution">
    <text evidence="2">The sequence shown here is derived from an EMBL/GenBank/DDBJ whole genome shotgun (WGS) entry which is preliminary data.</text>
</comment>
<dbReference type="InterPro" id="IPR012340">
    <property type="entry name" value="NA-bd_OB-fold"/>
</dbReference>
<dbReference type="Gene3D" id="2.40.50.140">
    <property type="entry name" value="Nucleic acid-binding proteins"/>
    <property type="match status" value="1"/>
</dbReference>
<dbReference type="InterPro" id="IPR003871">
    <property type="entry name" value="RFA1B/D_OB_1st"/>
</dbReference>
<name>A0ABU6YIT5_9FABA</name>
<reference evidence="2 3" key="1">
    <citation type="journal article" date="2023" name="Plants (Basel)">
        <title>Bridging the Gap: Combining Genomics and Transcriptomics Approaches to Understand Stylosanthes scabra, an Orphan Legume from the Brazilian Caatinga.</title>
        <authorList>
            <person name="Ferreira-Neto J.R.C."/>
            <person name="da Silva M.D."/>
            <person name="Binneck E."/>
            <person name="de Melo N.F."/>
            <person name="da Silva R.H."/>
            <person name="de Melo A.L.T.M."/>
            <person name="Pandolfi V."/>
            <person name="Bustamante F.O."/>
            <person name="Brasileiro-Vidal A.C."/>
            <person name="Benko-Iseppon A.M."/>
        </authorList>
    </citation>
    <scope>NUCLEOTIDE SEQUENCE [LARGE SCALE GENOMIC DNA]</scope>
    <source>
        <tissue evidence="2">Leaves</tissue>
    </source>
</reference>
<dbReference type="SUPFAM" id="SSF50249">
    <property type="entry name" value="Nucleic acid-binding proteins"/>
    <property type="match status" value="2"/>
</dbReference>
<protein>
    <recommendedName>
        <fullName evidence="1">Replication protein A 70 kDa DNA-binding subunit B/D first OB fold domain-containing protein</fullName>
    </recommendedName>
</protein>
<feature type="domain" description="Replication protein A 70 kDa DNA-binding subunit B/D first OB fold" evidence="1">
    <location>
        <begin position="5"/>
        <end position="86"/>
    </location>
</feature>
<gene>
    <name evidence="2" type="ORF">PIB30_046444</name>
</gene>
<proteinExistence type="predicted"/>
<dbReference type="Pfam" id="PF02721">
    <property type="entry name" value="DUF223"/>
    <property type="match status" value="1"/>
</dbReference>
<dbReference type="CDD" id="cd04480">
    <property type="entry name" value="RPA1_DBD_A_like"/>
    <property type="match status" value="1"/>
</dbReference>
<evidence type="ECO:0000313" key="3">
    <source>
        <dbReference type="Proteomes" id="UP001341840"/>
    </source>
</evidence>
<evidence type="ECO:0000313" key="2">
    <source>
        <dbReference type="EMBL" id="MED6208568.1"/>
    </source>
</evidence>
<organism evidence="2 3">
    <name type="scientific">Stylosanthes scabra</name>
    <dbReference type="NCBI Taxonomy" id="79078"/>
    <lineage>
        <taxon>Eukaryota</taxon>
        <taxon>Viridiplantae</taxon>
        <taxon>Streptophyta</taxon>
        <taxon>Embryophyta</taxon>
        <taxon>Tracheophyta</taxon>
        <taxon>Spermatophyta</taxon>
        <taxon>Magnoliopsida</taxon>
        <taxon>eudicotyledons</taxon>
        <taxon>Gunneridae</taxon>
        <taxon>Pentapetalae</taxon>
        <taxon>rosids</taxon>
        <taxon>fabids</taxon>
        <taxon>Fabales</taxon>
        <taxon>Fabaceae</taxon>
        <taxon>Papilionoideae</taxon>
        <taxon>50 kb inversion clade</taxon>
        <taxon>dalbergioids sensu lato</taxon>
        <taxon>Dalbergieae</taxon>
        <taxon>Pterocarpus clade</taxon>
        <taxon>Stylosanthes</taxon>
    </lineage>
</organism>
<accession>A0ABU6YIT5</accession>
<dbReference type="Proteomes" id="UP001341840">
    <property type="component" value="Unassembled WGS sequence"/>
</dbReference>
<evidence type="ECO:0000259" key="1">
    <source>
        <dbReference type="Pfam" id="PF02721"/>
    </source>
</evidence>